<comment type="catalytic activity">
    <reaction evidence="5">
        <text>2 superoxide + 2 H(+) = H2O2 + O2</text>
        <dbReference type="Rhea" id="RHEA:20696"/>
        <dbReference type="ChEBI" id="CHEBI:15378"/>
        <dbReference type="ChEBI" id="CHEBI:15379"/>
        <dbReference type="ChEBI" id="CHEBI:16240"/>
        <dbReference type="ChEBI" id="CHEBI:18421"/>
        <dbReference type="EC" id="1.15.1.1"/>
    </reaction>
</comment>
<dbReference type="PRINTS" id="PR01703">
    <property type="entry name" value="MNSODISMTASE"/>
</dbReference>
<dbReference type="EMBL" id="JBBHJY010000005">
    <property type="protein sequence ID" value="MEJ6010548.1"/>
    <property type="molecule type" value="Genomic_DNA"/>
</dbReference>
<accession>A0ABU8S9A9</accession>
<dbReference type="EC" id="1.15.1.1" evidence="2 5"/>
<dbReference type="InterPro" id="IPR019832">
    <property type="entry name" value="Mn/Fe_SOD_C"/>
</dbReference>
<organism evidence="8 9">
    <name type="scientific">Novosphingobium aquae</name>
    <dbReference type="NCBI Taxonomy" id="3133435"/>
    <lineage>
        <taxon>Bacteria</taxon>
        <taxon>Pseudomonadati</taxon>
        <taxon>Pseudomonadota</taxon>
        <taxon>Alphaproteobacteria</taxon>
        <taxon>Sphingomonadales</taxon>
        <taxon>Sphingomonadaceae</taxon>
        <taxon>Novosphingobium</taxon>
    </lineage>
</organism>
<name>A0ABU8S9A9_9SPHN</name>
<evidence type="ECO:0000259" key="7">
    <source>
        <dbReference type="Pfam" id="PF02777"/>
    </source>
</evidence>
<sequence>MPITLMPLPFDKTALEPAISAETLEFHHGKHHKAYVDKTNELTAGTDLERKPLEAIIASAKGKDQKLFNQSAQVWNHGFYWASLSPEKTEPSAELTKALSSAFGSHDAMITKLIEEGVAHFASGWVWLVSRGGELAVISTHDAGLPDEGEGTPLLVLDVWEHAYYIDRRNDRKAYLTAAAKLLNWDFASANYASGERWTYPA</sequence>
<feature type="domain" description="Manganese/iron superoxide dismutase N-terminal" evidence="6">
    <location>
        <begin position="4"/>
        <end position="85"/>
    </location>
</feature>
<evidence type="ECO:0000256" key="1">
    <source>
        <dbReference type="ARBA" id="ARBA00008714"/>
    </source>
</evidence>
<dbReference type="Pfam" id="PF02777">
    <property type="entry name" value="Sod_Fe_C"/>
    <property type="match status" value="1"/>
</dbReference>
<dbReference type="GO" id="GO:0004784">
    <property type="term" value="F:superoxide dismutase activity"/>
    <property type="evidence" value="ECO:0007669"/>
    <property type="project" value="UniProtKB-EC"/>
</dbReference>
<dbReference type="PANTHER" id="PTHR42769:SF3">
    <property type="entry name" value="SUPEROXIDE DISMUTASE [FE] 2, CHLOROPLASTIC"/>
    <property type="match status" value="1"/>
</dbReference>
<dbReference type="InterPro" id="IPR001189">
    <property type="entry name" value="Mn/Fe_SOD"/>
</dbReference>
<keyword evidence="4 5" id="KW-0560">Oxidoreductase</keyword>
<dbReference type="InterPro" id="IPR036314">
    <property type="entry name" value="SOD_C_sf"/>
</dbReference>
<dbReference type="InterPro" id="IPR019831">
    <property type="entry name" value="Mn/Fe_SOD_N"/>
</dbReference>
<protein>
    <recommendedName>
        <fullName evidence="2 5">Superoxide dismutase</fullName>
        <ecNumber evidence="2 5">1.15.1.1</ecNumber>
    </recommendedName>
</protein>
<keyword evidence="3 5" id="KW-0479">Metal-binding</keyword>
<gene>
    <name evidence="8" type="ORF">WG900_11545</name>
</gene>
<dbReference type="InterPro" id="IPR019833">
    <property type="entry name" value="Mn/Fe_SOD_BS"/>
</dbReference>
<evidence type="ECO:0000256" key="2">
    <source>
        <dbReference type="ARBA" id="ARBA00012682"/>
    </source>
</evidence>
<dbReference type="SUPFAM" id="SSF54719">
    <property type="entry name" value="Fe,Mn superoxide dismutase (SOD), C-terminal domain"/>
    <property type="match status" value="1"/>
</dbReference>
<dbReference type="RefSeq" id="WP_339967257.1">
    <property type="nucleotide sequence ID" value="NZ_JBBHJY010000005.1"/>
</dbReference>
<dbReference type="PANTHER" id="PTHR42769">
    <property type="entry name" value="SUPEROXIDE DISMUTASE"/>
    <property type="match status" value="1"/>
</dbReference>
<comment type="function">
    <text evidence="5">Destroys radicals which are normally produced within the cells and which are toxic to biological systems.</text>
</comment>
<dbReference type="SUPFAM" id="SSF46609">
    <property type="entry name" value="Fe,Mn superoxide dismutase (SOD), N-terminal domain"/>
    <property type="match status" value="1"/>
</dbReference>
<keyword evidence="9" id="KW-1185">Reference proteome</keyword>
<evidence type="ECO:0000256" key="3">
    <source>
        <dbReference type="ARBA" id="ARBA00022723"/>
    </source>
</evidence>
<dbReference type="PIRSF" id="PIRSF000349">
    <property type="entry name" value="SODismutase"/>
    <property type="match status" value="1"/>
</dbReference>
<dbReference type="Pfam" id="PF00081">
    <property type="entry name" value="Sod_Fe_N"/>
    <property type="match status" value="1"/>
</dbReference>
<evidence type="ECO:0000256" key="4">
    <source>
        <dbReference type="ARBA" id="ARBA00023002"/>
    </source>
</evidence>
<evidence type="ECO:0000313" key="8">
    <source>
        <dbReference type="EMBL" id="MEJ6010548.1"/>
    </source>
</evidence>
<dbReference type="PROSITE" id="PS00088">
    <property type="entry name" value="SOD_MN"/>
    <property type="match status" value="1"/>
</dbReference>
<evidence type="ECO:0000256" key="5">
    <source>
        <dbReference type="RuleBase" id="RU000414"/>
    </source>
</evidence>
<reference evidence="8 9" key="1">
    <citation type="submission" date="2024-03" db="EMBL/GenBank/DDBJ databases">
        <authorList>
            <person name="Jo J.-H."/>
        </authorList>
    </citation>
    <scope>NUCLEOTIDE SEQUENCE [LARGE SCALE GENOMIC DNA]</scope>
    <source>
        <strain evidence="8 9">AS3R-12</strain>
    </source>
</reference>
<evidence type="ECO:0000259" key="6">
    <source>
        <dbReference type="Pfam" id="PF00081"/>
    </source>
</evidence>
<dbReference type="Gene3D" id="1.10.287.990">
    <property type="entry name" value="Fe,Mn superoxide dismutase (SOD) domain"/>
    <property type="match status" value="1"/>
</dbReference>
<proteinExistence type="inferred from homology"/>
<evidence type="ECO:0000313" key="9">
    <source>
        <dbReference type="Proteomes" id="UP001379235"/>
    </source>
</evidence>
<feature type="domain" description="Manganese/iron superoxide dismutase C-terminal" evidence="7">
    <location>
        <begin position="91"/>
        <end position="190"/>
    </location>
</feature>
<dbReference type="Gene3D" id="3.55.40.20">
    <property type="entry name" value="Iron/manganese superoxide dismutase, C-terminal domain"/>
    <property type="match status" value="1"/>
</dbReference>
<comment type="caution">
    <text evidence="8">The sequence shown here is derived from an EMBL/GenBank/DDBJ whole genome shotgun (WGS) entry which is preliminary data.</text>
</comment>
<dbReference type="Proteomes" id="UP001379235">
    <property type="component" value="Unassembled WGS sequence"/>
</dbReference>
<comment type="similarity">
    <text evidence="1 5">Belongs to the iron/manganese superoxide dismutase family.</text>
</comment>
<dbReference type="InterPro" id="IPR036324">
    <property type="entry name" value="Mn/Fe_SOD_N_sf"/>
</dbReference>